<evidence type="ECO:0000313" key="7">
    <source>
        <dbReference type="Ensembl" id="ENSLCAP00010020712.1"/>
    </source>
</evidence>
<evidence type="ECO:0000256" key="4">
    <source>
        <dbReference type="ARBA" id="ARBA00023125"/>
    </source>
</evidence>
<organism evidence="7 8">
    <name type="scientific">Lates calcarifer</name>
    <name type="common">Barramundi</name>
    <name type="synonym">Holocentrus calcarifer</name>
    <dbReference type="NCBI Taxonomy" id="8187"/>
    <lineage>
        <taxon>Eukaryota</taxon>
        <taxon>Metazoa</taxon>
        <taxon>Chordata</taxon>
        <taxon>Craniata</taxon>
        <taxon>Vertebrata</taxon>
        <taxon>Euteleostomi</taxon>
        <taxon>Actinopterygii</taxon>
        <taxon>Neopterygii</taxon>
        <taxon>Teleostei</taxon>
        <taxon>Neoteleostei</taxon>
        <taxon>Acanthomorphata</taxon>
        <taxon>Carangaria</taxon>
        <taxon>Carangaria incertae sedis</taxon>
        <taxon>Centropomidae</taxon>
        <taxon>Lates</taxon>
    </lineage>
</organism>
<dbReference type="GO" id="GO:0003677">
    <property type="term" value="F:DNA binding"/>
    <property type="evidence" value="ECO:0007669"/>
    <property type="project" value="UniProtKB-UniRule"/>
</dbReference>
<accession>A0A4W6D7K3</accession>
<evidence type="ECO:0000256" key="1">
    <source>
        <dbReference type="ARBA" id="ARBA00022723"/>
    </source>
</evidence>
<keyword evidence="8" id="KW-1185">Reference proteome</keyword>
<evidence type="ECO:0000259" key="6">
    <source>
        <dbReference type="PROSITE" id="PS50950"/>
    </source>
</evidence>
<keyword evidence="3" id="KW-0862">Zinc</keyword>
<dbReference type="PROSITE" id="PS50950">
    <property type="entry name" value="ZF_THAP"/>
    <property type="match status" value="1"/>
</dbReference>
<evidence type="ECO:0000256" key="2">
    <source>
        <dbReference type="ARBA" id="ARBA00022771"/>
    </source>
</evidence>
<keyword evidence="2 5" id="KW-0863">Zinc-finger</keyword>
<dbReference type="InParanoid" id="A0A4W6D7K3"/>
<dbReference type="AlphaFoldDB" id="A0A4W6D7K3"/>
<evidence type="ECO:0000256" key="3">
    <source>
        <dbReference type="ARBA" id="ARBA00022833"/>
    </source>
</evidence>
<reference evidence="7" key="2">
    <citation type="submission" date="2025-08" db="UniProtKB">
        <authorList>
            <consortium name="Ensembl"/>
        </authorList>
    </citation>
    <scope>IDENTIFICATION</scope>
</reference>
<proteinExistence type="predicted"/>
<reference evidence="8" key="1">
    <citation type="submission" date="2015-09" db="EMBL/GenBank/DDBJ databases">
        <authorList>
            <person name="Sai Rama Sridatta P."/>
        </authorList>
    </citation>
    <scope>NUCLEOTIDE SEQUENCE [LARGE SCALE GENOMIC DNA]</scope>
</reference>
<dbReference type="Ensembl" id="ENSLCAT00010021169.1">
    <property type="protein sequence ID" value="ENSLCAP00010020712.1"/>
    <property type="gene ID" value="ENSLCAG00010009791.1"/>
</dbReference>
<dbReference type="Pfam" id="PF05485">
    <property type="entry name" value="THAP"/>
    <property type="match status" value="1"/>
</dbReference>
<keyword evidence="1" id="KW-0479">Metal-binding</keyword>
<dbReference type="SUPFAM" id="SSF57716">
    <property type="entry name" value="Glucocorticoid receptor-like (DNA-binding domain)"/>
    <property type="match status" value="1"/>
</dbReference>
<dbReference type="InterPro" id="IPR006612">
    <property type="entry name" value="THAP_Znf"/>
</dbReference>
<protein>
    <recommendedName>
        <fullName evidence="6">THAP-type domain-containing protein</fullName>
    </recommendedName>
</protein>
<name>A0A4W6D7K3_LATCA</name>
<dbReference type="GeneTree" id="ENSGT00940000174627"/>
<dbReference type="GO" id="GO:0008270">
    <property type="term" value="F:zinc ion binding"/>
    <property type="evidence" value="ECO:0007669"/>
    <property type="project" value="UniProtKB-KW"/>
</dbReference>
<sequence length="68" mass="7766">SPTLCGSSTCPSNDTGQAFYRIPKDPERGQRWITAVKRARSEQRKTGNRFCLCSDHFMSEIYSNTLTY</sequence>
<reference evidence="7" key="3">
    <citation type="submission" date="2025-09" db="UniProtKB">
        <authorList>
            <consortium name="Ensembl"/>
        </authorList>
    </citation>
    <scope>IDENTIFICATION</scope>
</reference>
<evidence type="ECO:0000313" key="8">
    <source>
        <dbReference type="Proteomes" id="UP000314980"/>
    </source>
</evidence>
<dbReference type="Proteomes" id="UP000314980">
    <property type="component" value="Unassembled WGS sequence"/>
</dbReference>
<evidence type="ECO:0000256" key="5">
    <source>
        <dbReference type="PROSITE-ProRule" id="PRU00309"/>
    </source>
</evidence>
<feature type="domain" description="THAP-type" evidence="6">
    <location>
        <begin position="1"/>
        <end position="68"/>
    </location>
</feature>
<keyword evidence="4 5" id="KW-0238">DNA-binding</keyword>